<feature type="region of interest" description="Disordered" evidence="2">
    <location>
        <begin position="710"/>
        <end position="743"/>
    </location>
</feature>
<evidence type="ECO:0000256" key="2">
    <source>
        <dbReference type="SAM" id="MobiDB-lite"/>
    </source>
</evidence>
<feature type="region of interest" description="Disordered" evidence="2">
    <location>
        <begin position="1"/>
        <end position="35"/>
    </location>
</feature>
<dbReference type="InterPro" id="IPR036864">
    <property type="entry name" value="Zn2-C6_fun-type_DNA-bd_sf"/>
</dbReference>
<keyword evidence="1" id="KW-0539">Nucleus</keyword>
<dbReference type="Pfam" id="PF06985">
    <property type="entry name" value="HET"/>
    <property type="match status" value="1"/>
</dbReference>
<feature type="domain" description="Zn(2)-C6 fungal-type" evidence="3">
    <location>
        <begin position="43"/>
        <end position="76"/>
    </location>
</feature>
<reference evidence="4" key="1">
    <citation type="journal article" date="2023" name="Mol. Phylogenet. Evol.">
        <title>Genome-scale phylogeny and comparative genomics of the fungal order Sordariales.</title>
        <authorList>
            <person name="Hensen N."/>
            <person name="Bonometti L."/>
            <person name="Westerberg I."/>
            <person name="Brannstrom I.O."/>
            <person name="Guillou S."/>
            <person name="Cros-Aarteil S."/>
            <person name="Calhoun S."/>
            <person name="Haridas S."/>
            <person name="Kuo A."/>
            <person name="Mondo S."/>
            <person name="Pangilinan J."/>
            <person name="Riley R."/>
            <person name="LaButti K."/>
            <person name="Andreopoulos B."/>
            <person name="Lipzen A."/>
            <person name="Chen C."/>
            <person name="Yan M."/>
            <person name="Daum C."/>
            <person name="Ng V."/>
            <person name="Clum A."/>
            <person name="Steindorff A."/>
            <person name="Ohm R.A."/>
            <person name="Martin F."/>
            <person name="Silar P."/>
            <person name="Natvig D.O."/>
            <person name="Lalanne C."/>
            <person name="Gautier V."/>
            <person name="Ament-Velasquez S.L."/>
            <person name="Kruys A."/>
            <person name="Hutchinson M.I."/>
            <person name="Powell A.J."/>
            <person name="Barry K."/>
            <person name="Miller A.N."/>
            <person name="Grigoriev I.V."/>
            <person name="Debuchy R."/>
            <person name="Gladieux P."/>
            <person name="Hiltunen Thoren M."/>
            <person name="Johannesson H."/>
        </authorList>
    </citation>
    <scope>NUCLEOTIDE SEQUENCE</scope>
    <source>
        <strain evidence="4">CBS 118394</strain>
    </source>
</reference>
<dbReference type="AlphaFoldDB" id="A0AAE0HSQ5"/>
<dbReference type="SUPFAM" id="SSF57701">
    <property type="entry name" value="Zn2/Cys6 DNA-binding domain"/>
    <property type="match status" value="1"/>
</dbReference>
<evidence type="ECO:0000256" key="1">
    <source>
        <dbReference type="ARBA" id="ARBA00023242"/>
    </source>
</evidence>
<feature type="compositionally biased region" description="Basic and acidic residues" evidence="2">
    <location>
        <begin position="1"/>
        <end position="15"/>
    </location>
</feature>
<reference evidence="4" key="2">
    <citation type="submission" date="2023-06" db="EMBL/GenBank/DDBJ databases">
        <authorList>
            <consortium name="Lawrence Berkeley National Laboratory"/>
            <person name="Haridas S."/>
            <person name="Hensen N."/>
            <person name="Bonometti L."/>
            <person name="Westerberg I."/>
            <person name="Brannstrom I.O."/>
            <person name="Guillou S."/>
            <person name="Cros-Aarteil S."/>
            <person name="Calhoun S."/>
            <person name="Kuo A."/>
            <person name="Mondo S."/>
            <person name="Pangilinan J."/>
            <person name="Riley R."/>
            <person name="Labutti K."/>
            <person name="Andreopoulos B."/>
            <person name="Lipzen A."/>
            <person name="Chen C."/>
            <person name="Yanf M."/>
            <person name="Daum C."/>
            <person name="Ng V."/>
            <person name="Clum A."/>
            <person name="Steindorff A."/>
            <person name="Ohm R."/>
            <person name="Martin F."/>
            <person name="Silar P."/>
            <person name="Natvig D."/>
            <person name="Lalanne C."/>
            <person name="Gautier V."/>
            <person name="Ament-Velasquez S.L."/>
            <person name="Kruys A."/>
            <person name="Hutchinson M.I."/>
            <person name="Powell A.J."/>
            <person name="Barry K."/>
            <person name="Miller A.N."/>
            <person name="Grigoriev I.V."/>
            <person name="Debuchy R."/>
            <person name="Gladieux P."/>
            <person name="Thoren M.H."/>
            <person name="Johannesson H."/>
        </authorList>
    </citation>
    <scope>NUCLEOTIDE SEQUENCE</scope>
    <source>
        <strain evidence="4">CBS 118394</strain>
    </source>
</reference>
<accession>A0AAE0HSQ5</accession>
<keyword evidence="5" id="KW-1185">Reference proteome</keyword>
<gene>
    <name evidence="4" type="ORF">B0H66DRAFT_505683</name>
</gene>
<dbReference type="Gene3D" id="4.10.240.10">
    <property type="entry name" value="Zn(2)-C6 fungal-type DNA-binding domain"/>
    <property type="match status" value="1"/>
</dbReference>
<protein>
    <recommendedName>
        <fullName evidence="3">Zn(2)-C6 fungal-type domain-containing protein</fullName>
    </recommendedName>
</protein>
<feature type="region of interest" description="Disordered" evidence="2">
    <location>
        <begin position="105"/>
        <end position="125"/>
    </location>
</feature>
<feature type="compositionally biased region" description="Basic and acidic residues" evidence="2">
    <location>
        <begin position="716"/>
        <end position="726"/>
    </location>
</feature>
<dbReference type="InterPro" id="IPR010730">
    <property type="entry name" value="HET"/>
</dbReference>
<evidence type="ECO:0000259" key="3">
    <source>
        <dbReference type="PROSITE" id="PS50048"/>
    </source>
</evidence>
<feature type="compositionally biased region" description="Low complexity" evidence="2">
    <location>
        <begin position="105"/>
        <end position="120"/>
    </location>
</feature>
<dbReference type="GO" id="GO:0008270">
    <property type="term" value="F:zinc ion binding"/>
    <property type="evidence" value="ECO:0007669"/>
    <property type="project" value="InterPro"/>
</dbReference>
<dbReference type="PANTHER" id="PTHR33112">
    <property type="entry name" value="DOMAIN PROTEIN, PUTATIVE-RELATED"/>
    <property type="match status" value="1"/>
</dbReference>
<dbReference type="PROSITE" id="PS50048">
    <property type="entry name" value="ZN2_CY6_FUNGAL_2"/>
    <property type="match status" value="1"/>
</dbReference>
<dbReference type="InterPro" id="IPR001138">
    <property type="entry name" value="Zn2Cys6_DnaBD"/>
</dbReference>
<dbReference type="GO" id="GO:0000981">
    <property type="term" value="F:DNA-binding transcription factor activity, RNA polymerase II-specific"/>
    <property type="evidence" value="ECO:0007669"/>
    <property type="project" value="InterPro"/>
</dbReference>
<feature type="compositionally biased region" description="Acidic residues" evidence="2">
    <location>
        <begin position="730"/>
        <end position="739"/>
    </location>
</feature>
<comment type="caution">
    <text evidence="4">The sequence shown here is derived from an EMBL/GenBank/DDBJ whole genome shotgun (WGS) entry which is preliminary data.</text>
</comment>
<evidence type="ECO:0000313" key="5">
    <source>
        <dbReference type="Proteomes" id="UP001283341"/>
    </source>
</evidence>
<dbReference type="PANTHER" id="PTHR33112:SF12">
    <property type="entry name" value="HETEROKARYON INCOMPATIBILITY DOMAIN-CONTAINING PROTEIN"/>
    <property type="match status" value="1"/>
</dbReference>
<dbReference type="Proteomes" id="UP001283341">
    <property type="component" value="Unassembled WGS sequence"/>
</dbReference>
<name>A0AAE0HSQ5_9PEZI</name>
<organism evidence="4 5">
    <name type="scientific">Apodospora peruviana</name>
    <dbReference type="NCBI Taxonomy" id="516989"/>
    <lineage>
        <taxon>Eukaryota</taxon>
        <taxon>Fungi</taxon>
        <taxon>Dikarya</taxon>
        <taxon>Ascomycota</taxon>
        <taxon>Pezizomycotina</taxon>
        <taxon>Sordariomycetes</taxon>
        <taxon>Sordariomycetidae</taxon>
        <taxon>Sordariales</taxon>
        <taxon>Lasiosphaeriaceae</taxon>
        <taxon>Apodospora</taxon>
    </lineage>
</organism>
<dbReference type="EMBL" id="JAUEDM010000009">
    <property type="protein sequence ID" value="KAK3312175.1"/>
    <property type="molecule type" value="Genomic_DNA"/>
</dbReference>
<evidence type="ECO:0000313" key="4">
    <source>
        <dbReference type="EMBL" id="KAK3312175.1"/>
    </source>
</evidence>
<sequence length="961" mass="109796">MEAIRAMDIDGLDHEIIDEDHDDGETSSVRQGESKRGRYSYLKCSACRQKKKKCEPADRVWPRRCDRCASLGLECSPPEDLRDRPPSLALPHSPRIDHGRIVKFPRPQRAPTSSASPTTTGRLSPETLGLAGSIAPPGRADHQDPPQGLCERCGLLEVSQARFLVPDRSRRGKLGRTAGLLAGIGRWASTVANPALGTLNSPPSVVRTGSRQRVPLGTFEYICTNRDTCAFCHLVWWAAADQRILAGHRYDELDRLQRRISAHATWEIDGRELVEFKNDSNFYQPVTRHIRLSWETPNSLKLNDAYIILRGDSPNPVGLDHAYLGRKIDDSPDLRETILGWIDHCDSHHAACRPDPSKIPLRNPGSFRVLDIEDPQLRLVPMNPGMDYIVLSYTWTKNEPCLKNRDVKSWYESGLKEIEPELTQDVKGAIRLVKNLRKRFLWVDSLCIIQDNDEDKDRHYPVLDRILANGSLTICAARSPDSNGKHSPALNQRIISCDRKMSLMVHHPLETYIEGSMWSEGAWTCQDRLLSGRCLIYNDSGRIWFQCQEESMSQDVFESSYQGCSADMVKSPVQIWSELRYKISQYRAYIKCVEMYTSRTLPREDHALRAFEGITHFLKAYYKTKFYSGLPSKYFDVALLWTSATSATKRRTFEGRPVAPSWSWASWTGQALYRAPVVTGAVENIHTWLREHTWITWHLVDHEGRGQLGPFTTGDLAERDDGREYSPIDEISESSDASEPELRNPKELKWPALNRITFFKSVPKPVRDPDQMDITEIRDPHQEVVKNDTRPPWRPYYLQFWTWSAYFRLGSVWADDDDNTGRPAAAVALPRNGDVKAPPPLRRYNMLDCNSDICGTIVLPDDFADKVDSDLQSFGRESTTFEFIALSDARSLRTQEMPEWTYYIPKERADSFWDLWYVLLIEKDDAAGPDVSRRVGLGKVFKDAFHQSFQPGMEWREFILS</sequence>
<feature type="compositionally biased region" description="Acidic residues" evidence="2">
    <location>
        <begin position="16"/>
        <end position="25"/>
    </location>
</feature>
<proteinExistence type="predicted"/>
<dbReference type="CDD" id="cd00067">
    <property type="entry name" value="GAL4"/>
    <property type="match status" value="1"/>
</dbReference>